<reference evidence="1" key="2">
    <citation type="journal article" date="2015" name="Fish Shellfish Immunol.">
        <title>Early steps in the European eel (Anguilla anguilla)-Vibrio vulnificus interaction in the gills: Role of the RtxA13 toxin.</title>
        <authorList>
            <person name="Callol A."/>
            <person name="Pajuelo D."/>
            <person name="Ebbesson L."/>
            <person name="Teles M."/>
            <person name="MacKenzie S."/>
            <person name="Amaro C."/>
        </authorList>
    </citation>
    <scope>NUCLEOTIDE SEQUENCE</scope>
</reference>
<name>A0A0E9UTF5_ANGAN</name>
<evidence type="ECO:0000313" key="1">
    <source>
        <dbReference type="EMBL" id="JAH68485.1"/>
    </source>
</evidence>
<protein>
    <submittedName>
        <fullName evidence="1">Uncharacterized protein</fullName>
    </submittedName>
</protein>
<reference evidence="1" key="1">
    <citation type="submission" date="2014-11" db="EMBL/GenBank/DDBJ databases">
        <authorList>
            <person name="Amaro Gonzalez C."/>
        </authorList>
    </citation>
    <scope>NUCLEOTIDE SEQUENCE</scope>
</reference>
<proteinExistence type="predicted"/>
<sequence>MASGKVQRIISVQGQFSQQVHMDCHCQLQLVAAKGKVCSDAVHVSE</sequence>
<dbReference type="EMBL" id="GBXM01040092">
    <property type="protein sequence ID" value="JAH68485.1"/>
    <property type="molecule type" value="Transcribed_RNA"/>
</dbReference>
<accession>A0A0E9UTF5</accession>
<organism evidence="1">
    <name type="scientific">Anguilla anguilla</name>
    <name type="common">European freshwater eel</name>
    <name type="synonym">Muraena anguilla</name>
    <dbReference type="NCBI Taxonomy" id="7936"/>
    <lineage>
        <taxon>Eukaryota</taxon>
        <taxon>Metazoa</taxon>
        <taxon>Chordata</taxon>
        <taxon>Craniata</taxon>
        <taxon>Vertebrata</taxon>
        <taxon>Euteleostomi</taxon>
        <taxon>Actinopterygii</taxon>
        <taxon>Neopterygii</taxon>
        <taxon>Teleostei</taxon>
        <taxon>Anguilliformes</taxon>
        <taxon>Anguillidae</taxon>
        <taxon>Anguilla</taxon>
    </lineage>
</organism>
<dbReference type="AlphaFoldDB" id="A0A0E9UTF5"/>